<keyword evidence="7" id="KW-0732">Signal</keyword>
<evidence type="ECO:0000256" key="5">
    <source>
        <dbReference type="ARBA" id="ARBA00023002"/>
    </source>
</evidence>
<organism evidence="9 10">
    <name type="scientific">Hyphodiscus hymeniophilus</name>
    <dbReference type="NCBI Taxonomy" id="353542"/>
    <lineage>
        <taxon>Eukaryota</taxon>
        <taxon>Fungi</taxon>
        <taxon>Dikarya</taxon>
        <taxon>Ascomycota</taxon>
        <taxon>Pezizomycotina</taxon>
        <taxon>Leotiomycetes</taxon>
        <taxon>Helotiales</taxon>
        <taxon>Hyphodiscaceae</taxon>
        <taxon>Hyphodiscus</taxon>
    </lineage>
</organism>
<dbReference type="PANTHER" id="PTHR11552:SF201">
    <property type="entry name" value="GLUCOSE-METHANOL-CHOLINE OXIDOREDUCTASE N-TERMINAL DOMAIN-CONTAINING PROTEIN"/>
    <property type="match status" value="1"/>
</dbReference>
<dbReference type="Proteomes" id="UP000785200">
    <property type="component" value="Unassembled WGS sequence"/>
</dbReference>
<evidence type="ECO:0000313" key="9">
    <source>
        <dbReference type="EMBL" id="KAG0648550.1"/>
    </source>
</evidence>
<evidence type="ECO:0000256" key="6">
    <source>
        <dbReference type="RuleBase" id="RU003968"/>
    </source>
</evidence>
<dbReference type="OrthoDB" id="269227at2759"/>
<comment type="cofactor">
    <cofactor evidence="1">
        <name>FAD</name>
        <dbReference type="ChEBI" id="CHEBI:57692"/>
    </cofactor>
</comment>
<dbReference type="InterPro" id="IPR000172">
    <property type="entry name" value="GMC_OxRdtase_N"/>
</dbReference>
<dbReference type="GO" id="GO:0050660">
    <property type="term" value="F:flavin adenine dinucleotide binding"/>
    <property type="evidence" value="ECO:0007669"/>
    <property type="project" value="InterPro"/>
</dbReference>
<sequence length="339" mass="37002">MIPTYLSAFAVALILCETVRAASYDYVIIGGGTCGLVIANRLTELANITVAVIEAGGSVYNNVNVTNPSNYGAAFGTSIDYANSTTNQVYANGKSAVMRAGKALGGTSTINGMAYTRASVEEHENFTLPAAFQLADGASYIPADHGHSGPVKVGWSDHIENFTIFSIFNASNNAVGLTYNQDPNGGHMHGFNFLPKLVDRDTGIRADAARAYYFPYTKRKNLHLFLNTYANKILWKSTKETPVAGGVQVRAADGTVSTIYASKEVIVSAGSLNYQALKTQIVVNLPTVGENLQDQPNNAFLLEGKRKPLWIFHIRRIPKHCRPLRLQLHERRERYPIQT</sequence>
<accession>A0A9P6VIY4</accession>
<proteinExistence type="inferred from homology"/>
<dbReference type="EMBL" id="VNKQ01000010">
    <property type="protein sequence ID" value="KAG0648550.1"/>
    <property type="molecule type" value="Genomic_DNA"/>
</dbReference>
<dbReference type="AlphaFoldDB" id="A0A9P6VIY4"/>
<feature type="domain" description="Glucose-methanol-choline oxidoreductase N-terminal" evidence="8">
    <location>
        <begin position="101"/>
        <end position="124"/>
    </location>
</feature>
<evidence type="ECO:0000259" key="8">
    <source>
        <dbReference type="PROSITE" id="PS00623"/>
    </source>
</evidence>
<dbReference type="InterPro" id="IPR012132">
    <property type="entry name" value="GMC_OxRdtase"/>
</dbReference>
<reference evidence="9" key="1">
    <citation type="submission" date="2019-07" db="EMBL/GenBank/DDBJ databases">
        <title>Hyphodiscus hymeniophilus genome sequencing and assembly.</title>
        <authorList>
            <person name="Kramer G."/>
            <person name="Nodwell J."/>
        </authorList>
    </citation>
    <scope>NUCLEOTIDE SEQUENCE</scope>
    <source>
        <strain evidence="9">ATCC 34498</strain>
    </source>
</reference>
<evidence type="ECO:0000256" key="4">
    <source>
        <dbReference type="ARBA" id="ARBA00022827"/>
    </source>
</evidence>
<keyword evidence="3 6" id="KW-0285">Flavoprotein</keyword>
<comment type="similarity">
    <text evidence="2 6">Belongs to the GMC oxidoreductase family.</text>
</comment>
<dbReference type="PANTHER" id="PTHR11552">
    <property type="entry name" value="GLUCOSE-METHANOL-CHOLINE GMC OXIDOREDUCTASE"/>
    <property type="match status" value="1"/>
</dbReference>
<gene>
    <name evidence="9" type="ORF">D0Z07_5401</name>
</gene>
<evidence type="ECO:0000256" key="3">
    <source>
        <dbReference type="ARBA" id="ARBA00022630"/>
    </source>
</evidence>
<name>A0A9P6VIY4_9HELO</name>
<dbReference type="InterPro" id="IPR036188">
    <property type="entry name" value="FAD/NAD-bd_sf"/>
</dbReference>
<keyword evidence="5" id="KW-0560">Oxidoreductase</keyword>
<feature type="chain" id="PRO_5040388457" evidence="7">
    <location>
        <begin position="22"/>
        <end position="339"/>
    </location>
</feature>
<evidence type="ECO:0000256" key="1">
    <source>
        <dbReference type="ARBA" id="ARBA00001974"/>
    </source>
</evidence>
<feature type="signal peptide" evidence="7">
    <location>
        <begin position="1"/>
        <end position="21"/>
    </location>
</feature>
<evidence type="ECO:0000313" key="10">
    <source>
        <dbReference type="Proteomes" id="UP000785200"/>
    </source>
</evidence>
<dbReference type="Gene3D" id="3.50.50.60">
    <property type="entry name" value="FAD/NAD(P)-binding domain"/>
    <property type="match status" value="1"/>
</dbReference>
<dbReference type="Pfam" id="PF00732">
    <property type="entry name" value="GMC_oxred_N"/>
    <property type="match status" value="1"/>
</dbReference>
<evidence type="ECO:0000256" key="7">
    <source>
        <dbReference type="SAM" id="SignalP"/>
    </source>
</evidence>
<evidence type="ECO:0000256" key="2">
    <source>
        <dbReference type="ARBA" id="ARBA00010790"/>
    </source>
</evidence>
<dbReference type="SUPFAM" id="SSF51905">
    <property type="entry name" value="FAD/NAD(P)-binding domain"/>
    <property type="match status" value="1"/>
</dbReference>
<dbReference type="GO" id="GO:0016614">
    <property type="term" value="F:oxidoreductase activity, acting on CH-OH group of donors"/>
    <property type="evidence" value="ECO:0007669"/>
    <property type="project" value="InterPro"/>
</dbReference>
<dbReference type="PROSITE" id="PS00623">
    <property type="entry name" value="GMC_OXRED_1"/>
    <property type="match status" value="1"/>
</dbReference>
<comment type="caution">
    <text evidence="9">The sequence shown here is derived from an EMBL/GenBank/DDBJ whole genome shotgun (WGS) entry which is preliminary data.</text>
</comment>
<protein>
    <submittedName>
        <fullName evidence="9">Glucose oxyHydrase</fullName>
    </submittedName>
</protein>
<keyword evidence="4 6" id="KW-0274">FAD</keyword>
<keyword evidence="10" id="KW-1185">Reference proteome</keyword>